<evidence type="ECO:0000256" key="1">
    <source>
        <dbReference type="SAM" id="Phobius"/>
    </source>
</evidence>
<reference evidence="2 3" key="1">
    <citation type="submission" date="2024-01" db="EMBL/GenBank/DDBJ databases">
        <title>Genome mining of biosynthetic gene clusters to explore secondary metabolites of Streptomyces sp.</title>
        <authorList>
            <person name="Baig A."/>
            <person name="Ajitkumar Shintre N."/>
            <person name="Kumar H."/>
            <person name="Anbarasu A."/>
            <person name="Ramaiah S."/>
        </authorList>
    </citation>
    <scope>NUCLEOTIDE SEQUENCE [LARGE SCALE GENOMIC DNA]</scope>
    <source>
        <strain evidence="2 3">A57</strain>
    </source>
</reference>
<evidence type="ECO:0000313" key="2">
    <source>
        <dbReference type="EMBL" id="MFB8777527.1"/>
    </source>
</evidence>
<keyword evidence="3" id="KW-1185">Reference proteome</keyword>
<comment type="caution">
    <text evidence="2">The sequence shown here is derived from an EMBL/GenBank/DDBJ whole genome shotgun (WGS) entry which is preliminary data.</text>
</comment>
<sequence length="336" mass="35703">MEETVSRPKALNIRTAIITLCVGGLVAGLGTWSYLGSRDGKDVCGELSRHERIRAALGSAHRSDMSCAELGSAIRQATIGNGSGNGDHSLAQAQAMKDVLVAVDDIAGEPGETIEDELAEPVSTALGGYSVDLYEILSPGGLEYTRHAIPSEKAWEDDTGVHMSVSVPALLRVMTALSADPDAYADLRTAVARQAAEQFPATPRDKTEKSLSPYPTVTSWVIGSMNAVAEAARERHADENTAQWDAGAFAGLSKASGNRPAFEDDPAGYITSSWRGTLPSSTPDDLLGLLQAQSIEMTQSWSEALDTNEQVQRSLLRDARNATASARRSTLKELSS</sequence>
<name>A0ABV5EL13_9ACTN</name>
<protein>
    <recommendedName>
        <fullName evidence="4">DUF4439 domain-containing protein</fullName>
    </recommendedName>
</protein>
<dbReference type="Proteomes" id="UP001585080">
    <property type="component" value="Unassembled WGS sequence"/>
</dbReference>
<evidence type="ECO:0008006" key="4">
    <source>
        <dbReference type="Google" id="ProtNLM"/>
    </source>
</evidence>
<dbReference type="RefSeq" id="WP_376735981.1">
    <property type="nucleotide sequence ID" value="NZ_JAYMRP010000046.1"/>
</dbReference>
<keyword evidence="1" id="KW-0812">Transmembrane</keyword>
<organism evidence="2 3">
    <name type="scientific">Streptomyces broussonetiae</name>
    <dbReference type="NCBI Taxonomy" id="2686304"/>
    <lineage>
        <taxon>Bacteria</taxon>
        <taxon>Bacillati</taxon>
        <taxon>Actinomycetota</taxon>
        <taxon>Actinomycetes</taxon>
        <taxon>Kitasatosporales</taxon>
        <taxon>Streptomycetaceae</taxon>
        <taxon>Streptomyces</taxon>
    </lineage>
</organism>
<keyword evidence="1" id="KW-0472">Membrane</keyword>
<keyword evidence="1" id="KW-1133">Transmembrane helix</keyword>
<gene>
    <name evidence="2" type="ORF">VSS16_33245</name>
</gene>
<dbReference type="EMBL" id="JAYMRP010000046">
    <property type="protein sequence ID" value="MFB8777527.1"/>
    <property type="molecule type" value="Genomic_DNA"/>
</dbReference>
<evidence type="ECO:0000313" key="3">
    <source>
        <dbReference type="Proteomes" id="UP001585080"/>
    </source>
</evidence>
<accession>A0ABV5EL13</accession>
<proteinExistence type="predicted"/>
<feature type="transmembrane region" description="Helical" evidence="1">
    <location>
        <begin position="12"/>
        <end position="35"/>
    </location>
</feature>